<feature type="compositionally biased region" description="Basic and acidic residues" evidence="1">
    <location>
        <begin position="199"/>
        <end position="215"/>
    </location>
</feature>
<name>A0ABN9SSX0_9DINO</name>
<feature type="compositionally biased region" description="Gly residues" evidence="1">
    <location>
        <begin position="155"/>
        <end position="166"/>
    </location>
</feature>
<sequence length="487" mass="53962">MAAGKHSLFDETDFYEPSESRLDSWDDDSNEGYILTKDCDHARRPQGHSVYRIETVVRNNRDGKTISVKHLASEGGYYEHYVHNIAKKKQPIWLHLCVSSSRTCRASFPDAKQYNPRPETIHVDKWAPVTVQEIKQIPWAKKHLRMADSAPAAGSDGGRGPRGKPGGLLSTAADDEAANARAAKAQGRNGNPRQADNGGRGERCDTERGGNRPEGGDLVADLTSLEKSLDGDFEADDLRKRANWLKDKYMKISGKRGATAAPAAERPAKRQTLDDILSKRVAETRAKGEDARASRSDGRRDLHEPADPDPARRRVVQVGSDEPGEEYGGPCSGAPQERIDIQTVWKKNPGKLSGDTLQRMSRTLGGMVPSDLHDSSSALARPIVQAYLHQIIYNHHSKSKMGLRNSRELETWALAADCLLRGELGSVRDVIMQRVKALERYLVDDNWSVARWFELIPTGDSQLTPRSEAVSAHRLEKSERDLRKGAG</sequence>
<feature type="region of interest" description="Disordered" evidence="1">
    <location>
        <begin position="255"/>
        <end position="315"/>
    </location>
</feature>
<keyword evidence="3" id="KW-1185">Reference proteome</keyword>
<protein>
    <submittedName>
        <fullName evidence="2">Uncharacterized protein</fullName>
    </submittedName>
</protein>
<organism evidence="2 3">
    <name type="scientific">Prorocentrum cordatum</name>
    <dbReference type="NCBI Taxonomy" id="2364126"/>
    <lineage>
        <taxon>Eukaryota</taxon>
        <taxon>Sar</taxon>
        <taxon>Alveolata</taxon>
        <taxon>Dinophyceae</taxon>
        <taxon>Prorocentrales</taxon>
        <taxon>Prorocentraceae</taxon>
        <taxon>Prorocentrum</taxon>
    </lineage>
</organism>
<comment type="caution">
    <text evidence="2">The sequence shown here is derived from an EMBL/GenBank/DDBJ whole genome shotgun (WGS) entry which is preliminary data.</text>
</comment>
<feature type="compositionally biased region" description="Basic and acidic residues" evidence="1">
    <location>
        <begin position="266"/>
        <end position="312"/>
    </location>
</feature>
<feature type="compositionally biased region" description="Low complexity" evidence="1">
    <location>
        <begin position="255"/>
        <end position="265"/>
    </location>
</feature>
<accession>A0ABN9SSX0</accession>
<evidence type="ECO:0000313" key="2">
    <source>
        <dbReference type="EMBL" id="CAK0835312.1"/>
    </source>
</evidence>
<dbReference type="Proteomes" id="UP001189429">
    <property type="component" value="Unassembled WGS sequence"/>
</dbReference>
<evidence type="ECO:0000256" key="1">
    <source>
        <dbReference type="SAM" id="MobiDB-lite"/>
    </source>
</evidence>
<feature type="compositionally biased region" description="Basic and acidic residues" evidence="1">
    <location>
        <begin position="471"/>
        <end position="487"/>
    </location>
</feature>
<proteinExistence type="predicted"/>
<evidence type="ECO:0000313" key="3">
    <source>
        <dbReference type="Proteomes" id="UP001189429"/>
    </source>
</evidence>
<feature type="region of interest" description="Disordered" evidence="1">
    <location>
        <begin position="141"/>
        <end position="218"/>
    </location>
</feature>
<reference evidence="2" key="1">
    <citation type="submission" date="2023-10" db="EMBL/GenBank/DDBJ databases">
        <authorList>
            <person name="Chen Y."/>
            <person name="Shah S."/>
            <person name="Dougan E. K."/>
            <person name="Thang M."/>
            <person name="Chan C."/>
        </authorList>
    </citation>
    <scope>NUCLEOTIDE SEQUENCE [LARGE SCALE GENOMIC DNA]</scope>
</reference>
<feature type="region of interest" description="Disordered" evidence="1">
    <location>
        <begin position="467"/>
        <end position="487"/>
    </location>
</feature>
<gene>
    <name evidence="2" type="ORF">PCOR1329_LOCUS32316</name>
</gene>
<dbReference type="EMBL" id="CAUYUJ010013047">
    <property type="protein sequence ID" value="CAK0835312.1"/>
    <property type="molecule type" value="Genomic_DNA"/>
</dbReference>